<dbReference type="AlphaFoldDB" id="A0A939HKY8"/>
<accession>A0A939HKY8</accession>
<reference evidence="1" key="1">
    <citation type="submission" date="2021-03" db="EMBL/GenBank/DDBJ databases">
        <title>The complete genome sequence of Acetobacter sp. TBRC 12339.</title>
        <authorList>
            <person name="Charoenyingcharoen P."/>
            <person name="Yukphan P."/>
        </authorList>
    </citation>
    <scope>NUCLEOTIDE SEQUENCE</scope>
    <source>
        <strain evidence="1">TBRC 12339</strain>
    </source>
</reference>
<dbReference type="Proteomes" id="UP000664073">
    <property type="component" value="Unassembled WGS sequence"/>
</dbReference>
<name>A0A939HKY8_9PROT</name>
<comment type="caution">
    <text evidence="1">The sequence shown here is derived from an EMBL/GenBank/DDBJ whole genome shotgun (WGS) entry which is preliminary data.</text>
</comment>
<sequence>MPFSRKGRDRVKKRSLAQKIRWNAALPGMRKTMSVMLLAGLCAGVGNVSGMAATGTRTTPVHRSDLPDTGDDGLRCPSGPVHIVEVHAYAGQAEGAGAGLSTGVASAEICASDATRFTDVVTRGTPGDGSGQTAAGEKTGVEGTIQIRGRTAQMDANIYIPMGMDIAQCAQADTQQQDGSQPSTPCRPHPFVASFAGTWVFSSGKWSHFSVGTDAAGNPVTLVVRLTNGPQE</sequence>
<protein>
    <submittedName>
        <fullName evidence="1">Uncharacterized protein</fullName>
    </submittedName>
</protein>
<dbReference type="EMBL" id="JAFVMH010000002">
    <property type="protein sequence ID" value="MBO1324645.1"/>
    <property type="molecule type" value="Genomic_DNA"/>
</dbReference>
<keyword evidence="2" id="KW-1185">Reference proteome</keyword>
<organism evidence="1 2">
    <name type="scientific">Acetobacter garciniae</name>
    <dbReference type="NCBI Taxonomy" id="2817435"/>
    <lineage>
        <taxon>Bacteria</taxon>
        <taxon>Pseudomonadati</taxon>
        <taxon>Pseudomonadota</taxon>
        <taxon>Alphaproteobacteria</taxon>
        <taxon>Acetobacterales</taxon>
        <taxon>Acetobacteraceae</taxon>
        <taxon>Acetobacter</taxon>
    </lineage>
</organism>
<evidence type="ECO:0000313" key="1">
    <source>
        <dbReference type="EMBL" id="MBO1324645.1"/>
    </source>
</evidence>
<proteinExistence type="predicted"/>
<dbReference type="RefSeq" id="WP_207845325.1">
    <property type="nucleotide sequence ID" value="NZ_JAFVMH010000002.1"/>
</dbReference>
<gene>
    <name evidence="1" type="ORF">J2D77_05690</name>
</gene>
<evidence type="ECO:0000313" key="2">
    <source>
        <dbReference type="Proteomes" id="UP000664073"/>
    </source>
</evidence>